<evidence type="ECO:0000256" key="1">
    <source>
        <dbReference type="ARBA" id="ARBA00022527"/>
    </source>
</evidence>
<dbReference type="PROSITE" id="PS00108">
    <property type="entry name" value="PROTEIN_KINASE_ST"/>
    <property type="match status" value="1"/>
</dbReference>
<dbReference type="AlphaFoldDB" id="A0A453QYC1"/>
<dbReference type="PANTHER" id="PTHR27005">
    <property type="entry name" value="WALL-ASSOCIATED RECEPTOR KINASE-LIKE 21"/>
    <property type="match status" value="1"/>
</dbReference>
<dbReference type="InterPro" id="IPR000719">
    <property type="entry name" value="Prot_kinase_dom"/>
</dbReference>
<dbReference type="FunFam" id="1.10.510.10:FF:000474">
    <property type="entry name" value="Wall-associated receptor kinase 3"/>
    <property type="match status" value="1"/>
</dbReference>
<dbReference type="InterPro" id="IPR017441">
    <property type="entry name" value="Protein_kinase_ATP_BS"/>
</dbReference>
<dbReference type="EnsemblPlants" id="AET7Gv20371400.7">
    <property type="protein sequence ID" value="AET7Gv20371400.7"/>
    <property type="gene ID" value="AET7Gv20371400"/>
</dbReference>
<name>A0A453QYC1_AEGTS</name>
<dbReference type="SUPFAM" id="SSF56112">
    <property type="entry name" value="Protein kinase-like (PK-like)"/>
    <property type="match status" value="2"/>
</dbReference>
<keyword evidence="5 6" id="KW-0067">ATP-binding</keyword>
<dbReference type="Proteomes" id="UP000015105">
    <property type="component" value="Chromosome 7D"/>
</dbReference>
<dbReference type="Pfam" id="PF07714">
    <property type="entry name" value="PK_Tyr_Ser-Thr"/>
    <property type="match status" value="3"/>
</dbReference>
<evidence type="ECO:0000256" key="4">
    <source>
        <dbReference type="ARBA" id="ARBA00022777"/>
    </source>
</evidence>
<reference evidence="8" key="3">
    <citation type="journal article" date="2017" name="Nature">
        <title>Genome sequence of the progenitor of the wheat D genome Aegilops tauschii.</title>
        <authorList>
            <person name="Luo M.C."/>
            <person name="Gu Y.Q."/>
            <person name="Puiu D."/>
            <person name="Wang H."/>
            <person name="Twardziok S.O."/>
            <person name="Deal K.R."/>
            <person name="Huo N."/>
            <person name="Zhu T."/>
            <person name="Wang L."/>
            <person name="Wang Y."/>
            <person name="McGuire P.E."/>
            <person name="Liu S."/>
            <person name="Long H."/>
            <person name="Ramasamy R.K."/>
            <person name="Rodriguez J.C."/>
            <person name="Van S.L."/>
            <person name="Yuan L."/>
            <person name="Wang Z."/>
            <person name="Xia Z."/>
            <person name="Xiao L."/>
            <person name="Anderson O.D."/>
            <person name="Ouyang S."/>
            <person name="Liang Y."/>
            <person name="Zimin A.V."/>
            <person name="Pertea G."/>
            <person name="Qi P."/>
            <person name="Bennetzen J.L."/>
            <person name="Dai X."/>
            <person name="Dawson M.W."/>
            <person name="Muller H.G."/>
            <person name="Kugler K."/>
            <person name="Rivarola-Duarte L."/>
            <person name="Spannagl M."/>
            <person name="Mayer K.F.X."/>
            <person name="Lu F.H."/>
            <person name="Bevan M.W."/>
            <person name="Leroy P."/>
            <person name="Li P."/>
            <person name="You F.M."/>
            <person name="Sun Q."/>
            <person name="Liu Z."/>
            <person name="Lyons E."/>
            <person name="Wicker T."/>
            <person name="Salzberg S.L."/>
            <person name="Devos K.M."/>
            <person name="Dvorak J."/>
        </authorList>
    </citation>
    <scope>NUCLEOTIDE SEQUENCE [LARGE SCALE GENOMIC DNA]</scope>
    <source>
        <strain evidence="8">cv. AL8/78</strain>
    </source>
</reference>
<feature type="binding site" evidence="6">
    <location>
        <position position="144"/>
    </location>
    <ligand>
        <name>ATP</name>
        <dbReference type="ChEBI" id="CHEBI:30616"/>
    </ligand>
</feature>
<keyword evidence="3 6" id="KW-0547">Nucleotide-binding</keyword>
<dbReference type="FunFam" id="3.30.200.20:FF:000337">
    <property type="entry name" value="Wall-associated receptor kinase 3"/>
    <property type="match status" value="1"/>
</dbReference>
<sequence length="734" mass="82906">IELWLRQFVVGNLEVLWPLWMDTSTRSGPLHRHRLPRNPGHRSFYRTVTPPSCMPWWQVRKLYLEISYITLVHIMERFEDMIREFIKSNERAKRRPVNNHGINNFTEDEIKMITKNYKNPIGKGAFGEVYRGVLDDGSTVAVKKYICQNLKDGFAKEITVHCRIDHKNVVRLLGYCLEENALMIVTEYIPGGNLKDLLHGSDDHISLDARLGIAIECAEALTCMHSLHQPIIHGDIKPDNILLDENLGAKLSDFGISRLLCMDETAYTMHVAGSRGYMDPELFETGRVDPRNDVYSFGVVMVELVTRAKVNENGMSTGVTRNFTQAIEKGKTARAMFDTKIANVSNMKVLDNIGKLAAECLRRDIKKRPEMKDVTERLRALRKAYCQQDQEKTGRWSMKNVNRKGQSISASSNSTMYYKLNNLGMFSTWNAPRNFMRNAGPIVEQMQNLRVFTREEIRKITNGYSSDVIAKCSSCEVYKGTLEDNTLVAVNIETAVDEAHSESFTNSMLIYSIILHNNIIKLLGCYLEADVPILVYEFAANGNLQDILRGNYSFPLGIRLDIAVGCAEALAYLHSRSFAFVGANVTSANILLDDSLVPKVSGPLFICHSISSTSGDVYSFGILLLELITRKQGGYRNNSPQELRKAYMKKGHTMFDKEIAAKADILILERIQMVAMDCLKLDALARPKMAEVAERLQRLKNVESTGSELRELSMLRRLVASSISKARENTTPAT</sequence>
<evidence type="ECO:0000313" key="8">
    <source>
        <dbReference type="EnsemblPlants" id="AET7Gv20371400.7"/>
    </source>
</evidence>
<organism evidence="8 9">
    <name type="scientific">Aegilops tauschii subsp. strangulata</name>
    <name type="common">Goatgrass</name>
    <dbReference type="NCBI Taxonomy" id="200361"/>
    <lineage>
        <taxon>Eukaryota</taxon>
        <taxon>Viridiplantae</taxon>
        <taxon>Streptophyta</taxon>
        <taxon>Embryophyta</taxon>
        <taxon>Tracheophyta</taxon>
        <taxon>Spermatophyta</taxon>
        <taxon>Magnoliopsida</taxon>
        <taxon>Liliopsida</taxon>
        <taxon>Poales</taxon>
        <taxon>Poaceae</taxon>
        <taxon>BOP clade</taxon>
        <taxon>Pooideae</taxon>
        <taxon>Triticodae</taxon>
        <taxon>Triticeae</taxon>
        <taxon>Triticinae</taxon>
        <taxon>Aegilops</taxon>
    </lineage>
</organism>
<dbReference type="Gramene" id="AET7Gv20371400.7">
    <property type="protein sequence ID" value="AET7Gv20371400.7"/>
    <property type="gene ID" value="AET7Gv20371400"/>
</dbReference>
<dbReference type="GO" id="GO:0007166">
    <property type="term" value="P:cell surface receptor signaling pathway"/>
    <property type="evidence" value="ECO:0007669"/>
    <property type="project" value="InterPro"/>
</dbReference>
<keyword evidence="2" id="KW-0808">Transferase</keyword>
<feature type="domain" description="Protein kinase" evidence="7">
    <location>
        <begin position="454"/>
        <end position="734"/>
    </location>
</feature>
<dbReference type="PROSITE" id="PS00107">
    <property type="entry name" value="PROTEIN_KINASE_ATP"/>
    <property type="match status" value="1"/>
</dbReference>
<evidence type="ECO:0000256" key="2">
    <source>
        <dbReference type="ARBA" id="ARBA00022679"/>
    </source>
</evidence>
<dbReference type="GO" id="GO:0004674">
    <property type="term" value="F:protein serine/threonine kinase activity"/>
    <property type="evidence" value="ECO:0007669"/>
    <property type="project" value="UniProtKB-KW"/>
</dbReference>
<proteinExistence type="predicted"/>
<accession>A0A453QYC1</accession>
<dbReference type="GO" id="GO:0005524">
    <property type="term" value="F:ATP binding"/>
    <property type="evidence" value="ECO:0007669"/>
    <property type="project" value="UniProtKB-UniRule"/>
</dbReference>
<dbReference type="InterPro" id="IPR011009">
    <property type="entry name" value="Kinase-like_dom_sf"/>
</dbReference>
<protein>
    <recommendedName>
        <fullName evidence="7">Protein kinase domain-containing protein</fullName>
    </recommendedName>
</protein>
<dbReference type="Gene3D" id="3.30.200.20">
    <property type="entry name" value="Phosphorylase Kinase, domain 1"/>
    <property type="match status" value="2"/>
</dbReference>
<evidence type="ECO:0000313" key="9">
    <source>
        <dbReference type="Proteomes" id="UP000015105"/>
    </source>
</evidence>
<keyword evidence="1" id="KW-0723">Serine/threonine-protein kinase</keyword>
<dbReference type="InterPro" id="IPR008271">
    <property type="entry name" value="Ser/Thr_kinase_AS"/>
</dbReference>
<evidence type="ECO:0000256" key="5">
    <source>
        <dbReference type="ARBA" id="ARBA00022840"/>
    </source>
</evidence>
<reference evidence="8" key="5">
    <citation type="journal article" date="2021" name="G3 (Bethesda)">
        <title>Aegilops tauschii genome assembly Aet v5.0 features greater sequence contiguity and improved annotation.</title>
        <authorList>
            <person name="Wang L."/>
            <person name="Zhu T."/>
            <person name="Rodriguez J.C."/>
            <person name="Deal K.R."/>
            <person name="Dubcovsky J."/>
            <person name="McGuire P.E."/>
            <person name="Lux T."/>
            <person name="Spannagl M."/>
            <person name="Mayer K.F.X."/>
            <person name="Baldrich P."/>
            <person name="Meyers B.C."/>
            <person name="Huo N."/>
            <person name="Gu Y.Q."/>
            <person name="Zhou H."/>
            <person name="Devos K.M."/>
            <person name="Bennetzen J.L."/>
            <person name="Unver T."/>
            <person name="Budak H."/>
            <person name="Gulick P.J."/>
            <person name="Galiba G."/>
            <person name="Kalapos B."/>
            <person name="Nelson D.R."/>
            <person name="Li P."/>
            <person name="You F.M."/>
            <person name="Luo M.C."/>
            <person name="Dvorak J."/>
        </authorList>
    </citation>
    <scope>NUCLEOTIDE SEQUENCE [LARGE SCALE GENOMIC DNA]</scope>
    <source>
        <strain evidence="8">cv. AL8/78</strain>
    </source>
</reference>
<feature type="domain" description="Protein kinase" evidence="7">
    <location>
        <begin position="115"/>
        <end position="381"/>
    </location>
</feature>
<keyword evidence="9" id="KW-1185">Reference proteome</keyword>
<dbReference type="SMART" id="SM00220">
    <property type="entry name" value="S_TKc"/>
    <property type="match status" value="1"/>
</dbReference>
<reference evidence="8" key="4">
    <citation type="submission" date="2019-03" db="UniProtKB">
        <authorList>
            <consortium name="EnsemblPlants"/>
        </authorList>
    </citation>
    <scope>IDENTIFICATION</scope>
</reference>
<keyword evidence="4" id="KW-0418">Kinase</keyword>
<dbReference type="PROSITE" id="PS50011">
    <property type="entry name" value="PROTEIN_KINASE_DOM"/>
    <property type="match status" value="2"/>
</dbReference>
<reference evidence="9" key="2">
    <citation type="journal article" date="2017" name="Nat. Plants">
        <title>The Aegilops tauschii genome reveals multiple impacts of transposons.</title>
        <authorList>
            <person name="Zhao G."/>
            <person name="Zou C."/>
            <person name="Li K."/>
            <person name="Wang K."/>
            <person name="Li T."/>
            <person name="Gao L."/>
            <person name="Zhang X."/>
            <person name="Wang H."/>
            <person name="Yang Z."/>
            <person name="Liu X."/>
            <person name="Jiang W."/>
            <person name="Mao L."/>
            <person name="Kong X."/>
            <person name="Jiao Y."/>
            <person name="Jia J."/>
        </authorList>
    </citation>
    <scope>NUCLEOTIDE SEQUENCE [LARGE SCALE GENOMIC DNA]</scope>
    <source>
        <strain evidence="9">cv. AL8/78</strain>
    </source>
</reference>
<dbReference type="InterPro" id="IPR045274">
    <property type="entry name" value="WAK-like"/>
</dbReference>
<reference evidence="9" key="1">
    <citation type="journal article" date="2014" name="Science">
        <title>Ancient hybridizations among the ancestral genomes of bread wheat.</title>
        <authorList>
            <consortium name="International Wheat Genome Sequencing Consortium,"/>
            <person name="Marcussen T."/>
            <person name="Sandve S.R."/>
            <person name="Heier L."/>
            <person name="Spannagl M."/>
            <person name="Pfeifer M."/>
            <person name="Jakobsen K.S."/>
            <person name="Wulff B.B."/>
            <person name="Steuernagel B."/>
            <person name="Mayer K.F."/>
            <person name="Olsen O.A."/>
        </authorList>
    </citation>
    <scope>NUCLEOTIDE SEQUENCE [LARGE SCALE GENOMIC DNA]</scope>
    <source>
        <strain evidence="9">cv. AL8/78</strain>
    </source>
</reference>
<evidence type="ECO:0000256" key="6">
    <source>
        <dbReference type="PROSITE-ProRule" id="PRU10141"/>
    </source>
</evidence>
<dbReference type="PANTHER" id="PTHR27005:SF363">
    <property type="entry name" value="OS07G0494300 PROTEIN"/>
    <property type="match status" value="1"/>
</dbReference>
<dbReference type="InterPro" id="IPR001245">
    <property type="entry name" value="Ser-Thr/Tyr_kinase_cat_dom"/>
</dbReference>
<evidence type="ECO:0000259" key="7">
    <source>
        <dbReference type="PROSITE" id="PS50011"/>
    </source>
</evidence>
<dbReference type="Gene3D" id="1.10.510.10">
    <property type="entry name" value="Transferase(Phosphotransferase) domain 1"/>
    <property type="match status" value="3"/>
</dbReference>
<dbReference type="GO" id="GO:0005886">
    <property type="term" value="C:plasma membrane"/>
    <property type="evidence" value="ECO:0007669"/>
    <property type="project" value="TreeGrafter"/>
</dbReference>
<evidence type="ECO:0000256" key="3">
    <source>
        <dbReference type="ARBA" id="ARBA00022741"/>
    </source>
</evidence>
<dbReference type="STRING" id="200361.A0A453QYC1"/>